<dbReference type="InterPro" id="IPR011011">
    <property type="entry name" value="Znf_FYVE_PHD"/>
</dbReference>
<proteinExistence type="predicted"/>
<gene>
    <name evidence="1" type="ORF">TTX_0922a</name>
</gene>
<name>G4RPS9_THETK</name>
<evidence type="ECO:0000313" key="2">
    <source>
        <dbReference type="Proteomes" id="UP000002654"/>
    </source>
</evidence>
<dbReference type="HOGENOM" id="CLU_171532_0_0_2"/>
<dbReference type="KEGG" id="ttn:TTX_0922a"/>
<dbReference type="STRING" id="768679.TTX_0922a"/>
<dbReference type="eggNOG" id="arCOG07221">
    <property type="taxonomic scope" value="Archaea"/>
</dbReference>
<dbReference type="AlphaFoldDB" id="G4RPS9"/>
<keyword evidence="2" id="KW-1185">Reference proteome</keyword>
<organism evidence="1 2">
    <name type="scientific">Thermoproteus tenax (strain ATCC 35583 / DSM 2078 / JCM 9277 / NBRC 100435 / Kra 1)</name>
    <dbReference type="NCBI Taxonomy" id="768679"/>
    <lineage>
        <taxon>Archaea</taxon>
        <taxon>Thermoproteota</taxon>
        <taxon>Thermoprotei</taxon>
        <taxon>Thermoproteales</taxon>
        <taxon>Thermoproteaceae</taxon>
        <taxon>Thermoproteus</taxon>
    </lineage>
</organism>
<accession>G4RPS9</accession>
<reference evidence="1 2" key="1">
    <citation type="journal article" date="2011" name="PLoS ONE">
        <title>The complete genome sequence of Thermoproteus tenax: a physiologically versatile member of the Crenarchaeota.</title>
        <authorList>
            <person name="Siebers B."/>
            <person name="Zaparty M."/>
            <person name="Raddatz G."/>
            <person name="Tjaden B."/>
            <person name="Albers S.V."/>
            <person name="Bell S.D."/>
            <person name="Blombach F."/>
            <person name="Kletzin A."/>
            <person name="Kyrpides N."/>
            <person name="Lanz C."/>
            <person name="Plagens A."/>
            <person name="Rampp M."/>
            <person name="Rosinus A."/>
            <person name="von Jan M."/>
            <person name="Makarova K.S."/>
            <person name="Klenk H.P."/>
            <person name="Schuster S.C."/>
            <person name="Hensel R."/>
        </authorList>
    </citation>
    <scope>NUCLEOTIDE SEQUENCE [LARGE SCALE GENOMIC DNA]</scope>
    <source>
        <strain evidence="2">ATCC 35583 / DSM 2078 / JCM 9277 / NBRC 100435 / Kra 1</strain>
    </source>
</reference>
<sequence>MYSSSPVSHKDLCEICGWERADFRCPKCGRLVCRYDKGARYCRACEETLCEICGDAYSIATCYRCGKLVCDKCSVRRGLLRICVECLRAETKPS</sequence>
<dbReference type="PaxDb" id="768679-TTX_0922a"/>
<protein>
    <submittedName>
        <fullName evidence="1">Zn finger protein</fullName>
    </submittedName>
</protein>
<dbReference type="EMBL" id="FN869859">
    <property type="protein sequence ID" value="CCC81574.1"/>
    <property type="molecule type" value="Genomic_DNA"/>
</dbReference>
<evidence type="ECO:0000313" key="1">
    <source>
        <dbReference type="EMBL" id="CCC81574.1"/>
    </source>
</evidence>
<dbReference type="Proteomes" id="UP000002654">
    <property type="component" value="Chromosome"/>
</dbReference>
<dbReference type="SUPFAM" id="SSF57903">
    <property type="entry name" value="FYVE/PHD zinc finger"/>
    <property type="match status" value="1"/>
</dbReference>